<evidence type="ECO:0000256" key="7">
    <source>
        <dbReference type="SAM" id="MobiDB-lite"/>
    </source>
</evidence>
<evidence type="ECO:0000313" key="10">
    <source>
        <dbReference type="Proteomes" id="UP001476247"/>
    </source>
</evidence>
<dbReference type="PROSITE" id="PS50908">
    <property type="entry name" value="RWD"/>
    <property type="match status" value="1"/>
</dbReference>
<comment type="subcellular location">
    <subcellularLocation>
        <location evidence="1">Cytoplasm</location>
    </subcellularLocation>
</comment>
<evidence type="ECO:0000256" key="2">
    <source>
        <dbReference type="ARBA" id="ARBA00007665"/>
    </source>
</evidence>
<dbReference type="Proteomes" id="UP001476247">
    <property type="component" value="Unassembled WGS sequence"/>
</dbReference>
<dbReference type="InterPro" id="IPR036956">
    <property type="entry name" value="Impact_N_sf"/>
</dbReference>
<dbReference type="PANTHER" id="PTHR16301">
    <property type="entry name" value="IMPACT-RELATED"/>
    <property type="match status" value="1"/>
</dbReference>
<keyword evidence="5" id="KW-0810">Translation regulation</keyword>
<dbReference type="InterPro" id="IPR023582">
    <property type="entry name" value="Impact"/>
</dbReference>
<dbReference type="SMART" id="SM00591">
    <property type="entry name" value="RWD"/>
    <property type="match status" value="1"/>
</dbReference>
<reference evidence="9 10" key="1">
    <citation type="submission" date="2024-04" db="EMBL/GenBank/DDBJ databases">
        <title>genome sequences of Mucor flavus KT1a and Helicostylum pulchrum KT1b strains isolation_sourced from the surface of a dry-aged beef.</title>
        <authorList>
            <person name="Toyotome T."/>
            <person name="Hosono M."/>
            <person name="Torimaru M."/>
            <person name="Fukuda K."/>
            <person name="Mikami N."/>
        </authorList>
    </citation>
    <scope>NUCLEOTIDE SEQUENCE [LARGE SCALE GENOMIC DNA]</scope>
    <source>
        <strain evidence="9 10">KT1b</strain>
    </source>
</reference>
<feature type="compositionally biased region" description="Acidic residues" evidence="7">
    <location>
        <begin position="147"/>
        <end position="157"/>
    </location>
</feature>
<evidence type="ECO:0000256" key="6">
    <source>
        <dbReference type="ARBA" id="ARBA00023016"/>
    </source>
</evidence>
<dbReference type="InterPro" id="IPR020568">
    <property type="entry name" value="Ribosomal_Su5_D2-typ_SF"/>
</dbReference>
<accession>A0ABP9XTB6</accession>
<keyword evidence="3" id="KW-0963">Cytoplasm</keyword>
<dbReference type="EMBL" id="BAABUJ010000009">
    <property type="protein sequence ID" value="GAA5798017.1"/>
    <property type="molecule type" value="Genomic_DNA"/>
</dbReference>
<dbReference type="Pfam" id="PF01205">
    <property type="entry name" value="Impact_N"/>
    <property type="match status" value="1"/>
</dbReference>
<evidence type="ECO:0000256" key="4">
    <source>
        <dbReference type="ARBA" id="ARBA00022491"/>
    </source>
</evidence>
<dbReference type="Pfam" id="PF05773">
    <property type="entry name" value="RWD"/>
    <property type="match status" value="1"/>
</dbReference>
<comment type="similarity">
    <text evidence="2">Belongs to the IMPACT family.</text>
</comment>
<proteinExistence type="inferred from homology"/>
<keyword evidence="4" id="KW-0678">Repressor</keyword>
<dbReference type="InterPro" id="IPR016135">
    <property type="entry name" value="UBQ-conjugating_enzyme/RWD"/>
</dbReference>
<evidence type="ECO:0000259" key="8">
    <source>
        <dbReference type="PROSITE" id="PS50908"/>
    </source>
</evidence>
<dbReference type="SUPFAM" id="SSF54211">
    <property type="entry name" value="Ribosomal protein S5 domain 2-like"/>
    <property type="match status" value="1"/>
</dbReference>
<feature type="region of interest" description="Disordered" evidence="7">
    <location>
        <begin position="126"/>
        <end position="157"/>
    </location>
</feature>
<feature type="domain" description="RWD" evidence="8">
    <location>
        <begin position="15"/>
        <end position="124"/>
    </location>
</feature>
<keyword evidence="6" id="KW-0346">Stress response</keyword>
<dbReference type="Gene3D" id="3.30.230.30">
    <property type="entry name" value="Impact, N-terminal domain"/>
    <property type="match status" value="1"/>
</dbReference>
<dbReference type="Gene3D" id="3.10.110.10">
    <property type="entry name" value="Ubiquitin Conjugating Enzyme"/>
    <property type="match status" value="1"/>
</dbReference>
<dbReference type="PANTHER" id="PTHR16301:SF25">
    <property type="entry name" value="PROTEIN IMPACT"/>
    <property type="match status" value="1"/>
</dbReference>
<dbReference type="InterPro" id="IPR006575">
    <property type="entry name" value="RWD_dom"/>
</dbReference>
<comment type="caution">
    <text evidence="9">The sequence shown here is derived from an EMBL/GenBank/DDBJ whole genome shotgun (WGS) entry which is preliminary data.</text>
</comment>
<dbReference type="CDD" id="cd23821">
    <property type="entry name" value="RWD_IMPACT"/>
    <property type="match status" value="1"/>
</dbReference>
<protein>
    <recommendedName>
        <fullName evidence="8">RWD domain-containing protein</fullName>
    </recommendedName>
</protein>
<name>A0ABP9XTB6_9FUNG</name>
<feature type="compositionally biased region" description="Polar residues" evidence="7">
    <location>
        <begin position="127"/>
        <end position="137"/>
    </location>
</feature>
<sequence>MNKEQEQENRELQSEEMMALEAIFPESFERDTSSADAFIYTLNLDQDDNTFRSPRKLVIRFFLPPTYPNQDMPVYEISSIYCGTKKITDDMLDVIDTGFQSLFNPTEVVLFEWISWLTEYLEENVEKPTSNDTEQLTSKLEQSTLEEKEEEEYTENYDYENTAKKEEALVEVDEHDRPTVRSLMGPNPYQNETPPKIFSSEPLLDRKSTFIAHVAEVHNIHQVKLVVAHLLQNKKIAKAAHNILAYRITMPDEKVLQDNDDDGETAAGGRLSHLMQILEVENVVVVVSRWFGGIHLGPDRFKNINNVARNALEQCGFIQEKQAKNNKHNKKNKK</sequence>
<organism evidence="9 10">
    <name type="scientific">Helicostylum pulchrum</name>
    <dbReference type="NCBI Taxonomy" id="562976"/>
    <lineage>
        <taxon>Eukaryota</taxon>
        <taxon>Fungi</taxon>
        <taxon>Fungi incertae sedis</taxon>
        <taxon>Mucoromycota</taxon>
        <taxon>Mucoromycotina</taxon>
        <taxon>Mucoromycetes</taxon>
        <taxon>Mucorales</taxon>
        <taxon>Mucorineae</taxon>
        <taxon>Mucoraceae</taxon>
        <taxon>Helicostylum</taxon>
    </lineage>
</organism>
<evidence type="ECO:0000313" key="9">
    <source>
        <dbReference type="EMBL" id="GAA5798017.1"/>
    </source>
</evidence>
<dbReference type="SUPFAM" id="SSF54495">
    <property type="entry name" value="UBC-like"/>
    <property type="match status" value="1"/>
</dbReference>
<keyword evidence="10" id="KW-1185">Reference proteome</keyword>
<evidence type="ECO:0000256" key="3">
    <source>
        <dbReference type="ARBA" id="ARBA00022490"/>
    </source>
</evidence>
<feature type="region of interest" description="Disordered" evidence="7">
    <location>
        <begin position="172"/>
        <end position="197"/>
    </location>
</feature>
<dbReference type="InterPro" id="IPR001498">
    <property type="entry name" value="Impact_N"/>
</dbReference>
<evidence type="ECO:0000256" key="1">
    <source>
        <dbReference type="ARBA" id="ARBA00004496"/>
    </source>
</evidence>
<gene>
    <name evidence="9" type="ORF">HPULCUR_003415</name>
</gene>
<evidence type="ECO:0000256" key="5">
    <source>
        <dbReference type="ARBA" id="ARBA00022845"/>
    </source>
</evidence>